<dbReference type="PANTHER" id="PTHR46060:SF2">
    <property type="entry name" value="HISTONE-LYSINE N-METHYLTRANSFERASE SETMAR"/>
    <property type="match status" value="1"/>
</dbReference>
<feature type="region of interest" description="Disordered" evidence="1">
    <location>
        <begin position="55"/>
        <end position="94"/>
    </location>
</feature>
<dbReference type="GO" id="GO:0042800">
    <property type="term" value="F:histone H3K4 methyltransferase activity"/>
    <property type="evidence" value="ECO:0007669"/>
    <property type="project" value="TreeGrafter"/>
</dbReference>
<protein>
    <recommendedName>
        <fullName evidence="2">Mos1 transposase HTH domain-containing protein</fullName>
    </recommendedName>
</protein>
<feature type="domain" description="Mos1 transposase HTH" evidence="2">
    <location>
        <begin position="7"/>
        <end position="51"/>
    </location>
</feature>
<dbReference type="GO" id="GO:0005634">
    <property type="term" value="C:nucleus"/>
    <property type="evidence" value="ECO:0007669"/>
    <property type="project" value="TreeGrafter"/>
</dbReference>
<dbReference type="GO" id="GO:0046975">
    <property type="term" value="F:histone H3K36 methyltransferase activity"/>
    <property type="evidence" value="ECO:0007669"/>
    <property type="project" value="TreeGrafter"/>
</dbReference>
<dbReference type="Gene3D" id="1.10.10.1450">
    <property type="match status" value="1"/>
</dbReference>
<dbReference type="AlphaFoldDB" id="A0A085NM42"/>
<evidence type="ECO:0000313" key="3">
    <source>
        <dbReference type="EMBL" id="KFD70538.1"/>
    </source>
</evidence>
<evidence type="ECO:0000256" key="1">
    <source>
        <dbReference type="SAM" id="MobiDB-lite"/>
    </source>
</evidence>
<dbReference type="Proteomes" id="UP000030758">
    <property type="component" value="Unassembled WGS sequence"/>
</dbReference>
<sequence length="94" mass="10430">MDGKLRRAILLYEFKSQRSVREAVSNINAAFGPGTFSKSTARHWFKKFASGCESLEDSPRTGRPSSFDNQALKEPVESDSTQTQDEMALKLGVS</sequence>
<dbReference type="EMBL" id="KL367487">
    <property type="protein sequence ID" value="KFD70538.1"/>
    <property type="molecule type" value="Genomic_DNA"/>
</dbReference>
<dbReference type="GO" id="GO:0015074">
    <property type="term" value="P:DNA integration"/>
    <property type="evidence" value="ECO:0007669"/>
    <property type="project" value="TreeGrafter"/>
</dbReference>
<dbReference type="InterPro" id="IPR052709">
    <property type="entry name" value="Transposase-MT_Hybrid"/>
</dbReference>
<reference evidence="3" key="1">
    <citation type="journal article" date="2014" name="Nat. Genet.">
        <title>Genome and transcriptome of the porcine whipworm Trichuris suis.</title>
        <authorList>
            <person name="Jex A.R."/>
            <person name="Nejsum P."/>
            <person name="Schwarz E.M."/>
            <person name="Hu L."/>
            <person name="Young N.D."/>
            <person name="Hall R.S."/>
            <person name="Korhonen P.K."/>
            <person name="Liao S."/>
            <person name="Thamsborg S."/>
            <person name="Xia J."/>
            <person name="Xu P."/>
            <person name="Wang S."/>
            <person name="Scheerlinck J.P."/>
            <person name="Hofmann A."/>
            <person name="Sternberg P.W."/>
            <person name="Wang J."/>
            <person name="Gasser R.B."/>
        </authorList>
    </citation>
    <scope>NUCLEOTIDE SEQUENCE [LARGE SCALE GENOMIC DNA]</scope>
    <source>
        <strain evidence="3">DCEP-RM93F</strain>
    </source>
</reference>
<dbReference type="GO" id="GO:0003690">
    <property type="term" value="F:double-stranded DNA binding"/>
    <property type="evidence" value="ECO:0007669"/>
    <property type="project" value="TreeGrafter"/>
</dbReference>
<dbReference type="GO" id="GO:0006303">
    <property type="term" value="P:double-strand break repair via nonhomologous end joining"/>
    <property type="evidence" value="ECO:0007669"/>
    <property type="project" value="TreeGrafter"/>
</dbReference>
<dbReference type="GO" id="GO:0044774">
    <property type="term" value="P:mitotic DNA integrity checkpoint signaling"/>
    <property type="evidence" value="ECO:0007669"/>
    <property type="project" value="TreeGrafter"/>
</dbReference>
<dbReference type="PANTHER" id="PTHR46060">
    <property type="entry name" value="MARINER MOS1 TRANSPOSASE-LIKE PROTEIN"/>
    <property type="match status" value="1"/>
</dbReference>
<accession>A0A085NM42</accession>
<dbReference type="GO" id="GO:0000729">
    <property type="term" value="P:DNA double-strand break processing"/>
    <property type="evidence" value="ECO:0007669"/>
    <property type="project" value="TreeGrafter"/>
</dbReference>
<evidence type="ECO:0000259" key="2">
    <source>
        <dbReference type="Pfam" id="PF17906"/>
    </source>
</evidence>
<dbReference type="GO" id="GO:0000793">
    <property type="term" value="C:condensed chromosome"/>
    <property type="evidence" value="ECO:0007669"/>
    <property type="project" value="TreeGrafter"/>
</dbReference>
<dbReference type="InterPro" id="IPR041426">
    <property type="entry name" value="Mos1_HTH"/>
</dbReference>
<proteinExistence type="predicted"/>
<gene>
    <name evidence="3" type="ORF">M514_01036</name>
</gene>
<dbReference type="GO" id="GO:0000014">
    <property type="term" value="F:single-stranded DNA endodeoxyribonuclease activity"/>
    <property type="evidence" value="ECO:0007669"/>
    <property type="project" value="TreeGrafter"/>
</dbReference>
<dbReference type="Pfam" id="PF17906">
    <property type="entry name" value="HTH_48"/>
    <property type="match status" value="1"/>
</dbReference>
<dbReference type="GO" id="GO:0035861">
    <property type="term" value="C:site of double-strand break"/>
    <property type="evidence" value="ECO:0007669"/>
    <property type="project" value="TreeGrafter"/>
</dbReference>
<dbReference type="GO" id="GO:0044547">
    <property type="term" value="F:DNA topoisomerase binding"/>
    <property type="evidence" value="ECO:0007669"/>
    <property type="project" value="TreeGrafter"/>
</dbReference>
<dbReference type="GO" id="GO:0003697">
    <property type="term" value="F:single-stranded DNA binding"/>
    <property type="evidence" value="ECO:0007669"/>
    <property type="project" value="TreeGrafter"/>
</dbReference>
<organism evidence="3">
    <name type="scientific">Trichuris suis</name>
    <name type="common">pig whipworm</name>
    <dbReference type="NCBI Taxonomy" id="68888"/>
    <lineage>
        <taxon>Eukaryota</taxon>
        <taxon>Metazoa</taxon>
        <taxon>Ecdysozoa</taxon>
        <taxon>Nematoda</taxon>
        <taxon>Enoplea</taxon>
        <taxon>Dorylaimia</taxon>
        <taxon>Trichinellida</taxon>
        <taxon>Trichuridae</taxon>
        <taxon>Trichuris</taxon>
    </lineage>
</organism>
<name>A0A085NM42_9BILA</name>
<dbReference type="GO" id="GO:0031297">
    <property type="term" value="P:replication fork processing"/>
    <property type="evidence" value="ECO:0007669"/>
    <property type="project" value="TreeGrafter"/>
</dbReference>